<accession>A0AAD6ZED3</accession>
<comment type="caution">
    <text evidence="2">The sequence shown here is derived from an EMBL/GenBank/DDBJ whole genome shotgun (WGS) entry which is preliminary data.</text>
</comment>
<proteinExistence type="predicted"/>
<evidence type="ECO:0000313" key="2">
    <source>
        <dbReference type="EMBL" id="KAJ7319225.1"/>
    </source>
</evidence>
<dbReference type="Proteomes" id="UP001218218">
    <property type="component" value="Unassembled WGS sequence"/>
</dbReference>
<organism evidence="2 3">
    <name type="scientific">Mycena albidolilacea</name>
    <dbReference type="NCBI Taxonomy" id="1033008"/>
    <lineage>
        <taxon>Eukaryota</taxon>
        <taxon>Fungi</taxon>
        <taxon>Dikarya</taxon>
        <taxon>Basidiomycota</taxon>
        <taxon>Agaricomycotina</taxon>
        <taxon>Agaricomycetes</taxon>
        <taxon>Agaricomycetidae</taxon>
        <taxon>Agaricales</taxon>
        <taxon>Marasmiineae</taxon>
        <taxon>Mycenaceae</taxon>
        <taxon>Mycena</taxon>
    </lineage>
</organism>
<feature type="region of interest" description="Disordered" evidence="1">
    <location>
        <begin position="1"/>
        <end position="26"/>
    </location>
</feature>
<gene>
    <name evidence="2" type="ORF">DFH08DRAFT_819173</name>
</gene>
<dbReference type="AlphaFoldDB" id="A0AAD6ZED3"/>
<keyword evidence="3" id="KW-1185">Reference proteome</keyword>
<evidence type="ECO:0000313" key="3">
    <source>
        <dbReference type="Proteomes" id="UP001218218"/>
    </source>
</evidence>
<dbReference type="EMBL" id="JARIHO010000054">
    <property type="protein sequence ID" value="KAJ7319225.1"/>
    <property type="molecule type" value="Genomic_DNA"/>
</dbReference>
<reference evidence="2" key="1">
    <citation type="submission" date="2023-03" db="EMBL/GenBank/DDBJ databases">
        <title>Massive genome expansion in bonnet fungi (Mycena s.s.) driven by repeated elements and novel gene families across ecological guilds.</title>
        <authorList>
            <consortium name="Lawrence Berkeley National Laboratory"/>
            <person name="Harder C.B."/>
            <person name="Miyauchi S."/>
            <person name="Viragh M."/>
            <person name="Kuo A."/>
            <person name="Thoen E."/>
            <person name="Andreopoulos B."/>
            <person name="Lu D."/>
            <person name="Skrede I."/>
            <person name="Drula E."/>
            <person name="Henrissat B."/>
            <person name="Morin E."/>
            <person name="Kohler A."/>
            <person name="Barry K."/>
            <person name="LaButti K."/>
            <person name="Morin E."/>
            <person name="Salamov A."/>
            <person name="Lipzen A."/>
            <person name="Mereny Z."/>
            <person name="Hegedus B."/>
            <person name="Baldrian P."/>
            <person name="Stursova M."/>
            <person name="Weitz H."/>
            <person name="Taylor A."/>
            <person name="Grigoriev I.V."/>
            <person name="Nagy L.G."/>
            <person name="Martin F."/>
            <person name="Kauserud H."/>
        </authorList>
    </citation>
    <scope>NUCLEOTIDE SEQUENCE</scope>
    <source>
        <strain evidence="2">CBHHK002</strain>
    </source>
</reference>
<sequence length="468" mass="52124">MPPGYGDPESAAPPTQQSSNSPPRLRPLRVSLTMSELELQTFDMSSIHYEQAIVSRLFWPLAIDLAKDASGKQRSAECKRNAEYDHYCLQYPRSSVALKHRASHPDHCDSGFQIPTHPRINAPAVYRSNWGWLRLDRLGATTLAFRRLTSEPDFEISTLAAISDHCAAASPVFILLGIQDSGLVPRQEVLLELGSSPREFCTRPDSFIGHDAVDGVRRDPSVPFSFASLLIFRRLRGSNKSSQSTDVHPASPRLICASLLPIFWEDGGSTPPENIRVGSKFFCFLFCLLRCKSQHFVPAARRLKSLRAYREDITCQPGKPTFQILARQKLELIGHVSFIPSSFQPSQFSRSDTTLASTYCEASSTYIIFGESMMKLLRLRCPFQRERPPIPSGSRRIGVELAMILVEEKGNDSAAASFSRPVLCVVCLDYFCSSQNISSFSTNYNASTEASWSREELAPIYEAGVVKA</sequence>
<evidence type="ECO:0000256" key="1">
    <source>
        <dbReference type="SAM" id="MobiDB-lite"/>
    </source>
</evidence>
<protein>
    <submittedName>
        <fullName evidence="2">Uncharacterized protein</fullName>
    </submittedName>
</protein>
<feature type="compositionally biased region" description="Polar residues" evidence="1">
    <location>
        <begin position="13"/>
        <end position="22"/>
    </location>
</feature>
<name>A0AAD6ZED3_9AGAR</name>